<evidence type="ECO:0000256" key="3">
    <source>
        <dbReference type="ARBA" id="ARBA00022475"/>
    </source>
</evidence>
<evidence type="ECO:0000256" key="1">
    <source>
        <dbReference type="ARBA" id="ARBA00004651"/>
    </source>
</evidence>
<evidence type="ECO:0000313" key="10">
    <source>
        <dbReference type="Proteomes" id="UP000030008"/>
    </source>
</evidence>
<evidence type="ECO:0000313" key="9">
    <source>
        <dbReference type="EMBL" id="KGJ51329.1"/>
    </source>
</evidence>
<dbReference type="Proteomes" id="UP000030008">
    <property type="component" value="Unassembled WGS sequence"/>
</dbReference>
<sequence length="241" mass="27189">MRQARILSSAFLLFLLWWLLAVWMDNDFIIPYPLDVLKLMGAQLQSAAFYQSTLVTLLRSWGGLLAAFVMAGGCAFLSYRIPAFHDLFYPILLLTRSVPNISYIIVILLWFGSESSAAIVSFLIIFPTIYSSLYSGLQHMDENLKRVVQLYPESRWYLLRRIYLPLLSSSIQASLSNGISLTFKVGVMSEIMGQVPMGIGRQMNLCRLTSDMTGVFAWTGWIILILLLMDALLHFAGGQKV</sequence>
<keyword evidence="6 7" id="KW-0472">Membrane</keyword>
<dbReference type="GO" id="GO:0055085">
    <property type="term" value="P:transmembrane transport"/>
    <property type="evidence" value="ECO:0007669"/>
    <property type="project" value="InterPro"/>
</dbReference>
<feature type="transmembrane region" description="Helical" evidence="7">
    <location>
        <begin position="91"/>
        <end position="111"/>
    </location>
</feature>
<evidence type="ECO:0000256" key="5">
    <source>
        <dbReference type="ARBA" id="ARBA00022989"/>
    </source>
</evidence>
<dbReference type="Gene3D" id="1.10.3720.10">
    <property type="entry name" value="MetI-like"/>
    <property type="match status" value="1"/>
</dbReference>
<name>A0A099I033_CLOIN</name>
<dbReference type="PROSITE" id="PS50928">
    <property type="entry name" value="ABC_TM1"/>
    <property type="match status" value="1"/>
</dbReference>
<dbReference type="PANTHER" id="PTHR30151">
    <property type="entry name" value="ALKANE SULFONATE ABC TRANSPORTER-RELATED, MEMBRANE SUBUNIT"/>
    <property type="match status" value="1"/>
</dbReference>
<dbReference type="SUPFAM" id="SSF161098">
    <property type="entry name" value="MetI-like"/>
    <property type="match status" value="1"/>
</dbReference>
<dbReference type="PANTHER" id="PTHR30151:SF0">
    <property type="entry name" value="ABC TRANSPORTER PERMEASE PROTEIN MJ0413-RELATED"/>
    <property type="match status" value="1"/>
</dbReference>
<keyword evidence="5 7" id="KW-1133">Transmembrane helix</keyword>
<reference evidence="9 10" key="1">
    <citation type="submission" date="2014-08" db="EMBL/GenBank/DDBJ databases">
        <title>Clostridium innocuum, an unnegligible vancomycin-resistant pathogen causing extra-intestinal infections.</title>
        <authorList>
            <person name="Feng Y."/>
            <person name="Chiu C.-H."/>
        </authorList>
    </citation>
    <scope>NUCLEOTIDE SEQUENCE [LARGE SCALE GENOMIC DNA]</scope>
    <source>
        <strain evidence="9 10">AN88</strain>
    </source>
</reference>
<organism evidence="9 10">
    <name type="scientific">Clostridium innocuum</name>
    <dbReference type="NCBI Taxonomy" id="1522"/>
    <lineage>
        <taxon>Bacteria</taxon>
        <taxon>Bacillati</taxon>
        <taxon>Bacillota</taxon>
        <taxon>Clostridia</taxon>
        <taxon>Eubacteriales</taxon>
        <taxon>Clostridiaceae</taxon>
        <taxon>Clostridium</taxon>
    </lineage>
</organism>
<feature type="transmembrane region" description="Helical" evidence="7">
    <location>
        <begin position="117"/>
        <end position="137"/>
    </location>
</feature>
<dbReference type="InterPro" id="IPR000515">
    <property type="entry name" value="MetI-like"/>
</dbReference>
<evidence type="ECO:0000256" key="6">
    <source>
        <dbReference type="ARBA" id="ARBA00023136"/>
    </source>
</evidence>
<dbReference type="GO" id="GO:0005886">
    <property type="term" value="C:plasma membrane"/>
    <property type="evidence" value="ECO:0007669"/>
    <property type="project" value="UniProtKB-SubCell"/>
</dbReference>
<dbReference type="EMBL" id="JQIF01000127">
    <property type="protein sequence ID" value="KGJ51329.1"/>
    <property type="molecule type" value="Genomic_DNA"/>
</dbReference>
<comment type="similarity">
    <text evidence="7">Belongs to the binding-protein-dependent transport system permease family.</text>
</comment>
<feature type="domain" description="ABC transmembrane type-1" evidence="8">
    <location>
        <begin position="53"/>
        <end position="234"/>
    </location>
</feature>
<accession>A0A099I033</accession>
<feature type="transmembrane region" description="Helical" evidence="7">
    <location>
        <begin position="60"/>
        <end position="79"/>
    </location>
</feature>
<keyword evidence="4 7" id="KW-0812">Transmembrane</keyword>
<protein>
    <submittedName>
        <fullName evidence="9">ABC transporter permease</fullName>
    </submittedName>
</protein>
<evidence type="ECO:0000256" key="2">
    <source>
        <dbReference type="ARBA" id="ARBA00022448"/>
    </source>
</evidence>
<feature type="transmembrane region" description="Helical" evidence="7">
    <location>
        <begin position="215"/>
        <end position="236"/>
    </location>
</feature>
<proteinExistence type="inferred from homology"/>
<evidence type="ECO:0000259" key="8">
    <source>
        <dbReference type="PROSITE" id="PS50928"/>
    </source>
</evidence>
<dbReference type="RefSeq" id="WP_044908074.1">
    <property type="nucleotide sequence ID" value="NZ_JQIF01000127.1"/>
</dbReference>
<dbReference type="CDD" id="cd06261">
    <property type="entry name" value="TM_PBP2"/>
    <property type="match status" value="1"/>
</dbReference>
<evidence type="ECO:0000256" key="7">
    <source>
        <dbReference type="RuleBase" id="RU363032"/>
    </source>
</evidence>
<comment type="subcellular location">
    <subcellularLocation>
        <location evidence="1 7">Cell membrane</location>
        <topology evidence="1 7">Multi-pass membrane protein</topology>
    </subcellularLocation>
</comment>
<dbReference type="Pfam" id="PF00528">
    <property type="entry name" value="BPD_transp_1"/>
    <property type="match status" value="1"/>
</dbReference>
<comment type="caution">
    <text evidence="9">The sequence shown here is derived from an EMBL/GenBank/DDBJ whole genome shotgun (WGS) entry which is preliminary data.</text>
</comment>
<dbReference type="AlphaFoldDB" id="A0A099I033"/>
<keyword evidence="2 7" id="KW-0813">Transport</keyword>
<gene>
    <name evidence="9" type="ORF">CIAN88_21190</name>
</gene>
<evidence type="ECO:0000256" key="4">
    <source>
        <dbReference type="ARBA" id="ARBA00022692"/>
    </source>
</evidence>
<dbReference type="InterPro" id="IPR035906">
    <property type="entry name" value="MetI-like_sf"/>
</dbReference>
<keyword evidence="3" id="KW-1003">Cell membrane</keyword>